<reference evidence="1 2" key="1">
    <citation type="submission" date="2021-06" db="EMBL/GenBank/DDBJ databases">
        <authorList>
            <person name="Palmer J.M."/>
        </authorList>
    </citation>
    <scope>NUCLEOTIDE SEQUENCE [LARGE SCALE GENOMIC DNA]</scope>
    <source>
        <strain evidence="1 2">MEX-2019</strain>
        <tissue evidence="1">Muscle</tissue>
    </source>
</reference>
<dbReference type="Proteomes" id="UP001311232">
    <property type="component" value="Unassembled WGS sequence"/>
</dbReference>
<protein>
    <submittedName>
        <fullName evidence="1">Uncharacterized protein</fullName>
    </submittedName>
</protein>
<evidence type="ECO:0000313" key="1">
    <source>
        <dbReference type="EMBL" id="KAK5607296.1"/>
    </source>
</evidence>
<name>A0AAV9RE78_9TELE</name>
<accession>A0AAV9RE78</accession>
<dbReference type="AlphaFoldDB" id="A0AAV9RE78"/>
<gene>
    <name evidence="1" type="ORF">CRENBAI_002256</name>
</gene>
<evidence type="ECO:0000313" key="2">
    <source>
        <dbReference type="Proteomes" id="UP001311232"/>
    </source>
</evidence>
<comment type="caution">
    <text evidence="1">The sequence shown here is derived from an EMBL/GenBank/DDBJ whole genome shotgun (WGS) entry which is preliminary data.</text>
</comment>
<proteinExistence type="predicted"/>
<keyword evidence="2" id="KW-1185">Reference proteome</keyword>
<organism evidence="1 2">
    <name type="scientific">Crenichthys baileyi</name>
    <name type="common">White River springfish</name>
    <dbReference type="NCBI Taxonomy" id="28760"/>
    <lineage>
        <taxon>Eukaryota</taxon>
        <taxon>Metazoa</taxon>
        <taxon>Chordata</taxon>
        <taxon>Craniata</taxon>
        <taxon>Vertebrata</taxon>
        <taxon>Euteleostomi</taxon>
        <taxon>Actinopterygii</taxon>
        <taxon>Neopterygii</taxon>
        <taxon>Teleostei</taxon>
        <taxon>Neoteleostei</taxon>
        <taxon>Acanthomorphata</taxon>
        <taxon>Ovalentaria</taxon>
        <taxon>Atherinomorphae</taxon>
        <taxon>Cyprinodontiformes</taxon>
        <taxon>Goodeidae</taxon>
        <taxon>Crenichthys</taxon>
    </lineage>
</organism>
<sequence length="113" mass="12277">MASPCVSTPTSSCYHFTRSSLARPVSSSTPVLPQSSLLRSWTLSSAQTIIHYSASSEVRFHFCHVSTSLSPLCRSSTRSLAPPTVITIATRHPPFRNQESATVVVILSMRVIS</sequence>
<dbReference type="EMBL" id="JAHHUM010002028">
    <property type="protein sequence ID" value="KAK5607296.1"/>
    <property type="molecule type" value="Genomic_DNA"/>
</dbReference>